<evidence type="ECO:0000256" key="15">
    <source>
        <dbReference type="ARBA" id="ARBA00081800"/>
    </source>
</evidence>
<feature type="region of interest" description="Disordered" evidence="22">
    <location>
        <begin position="24"/>
        <end position="69"/>
    </location>
</feature>
<dbReference type="Gene3D" id="2.20.100.10">
    <property type="entry name" value="Thrombospondin type-1 (TSP1) repeat"/>
    <property type="match status" value="2"/>
</dbReference>
<feature type="disulfide bond" evidence="18">
    <location>
        <begin position="496"/>
        <end position="518"/>
    </location>
</feature>
<dbReference type="GO" id="GO:0005615">
    <property type="term" value="C:extracellular space"/>
    <property type="evidence" value="ECO:0007669"/>
    <property type="project" value="Ensembl"/>
</dbReference>
<keyword evidence="7" id="KW-0378">Hydrolase</keyword>
<feature type="binding site" evidence="17">
    <location>
        <position position="352"/>
    </location>
    <ligand>
        <name>Ca(2+)</name>
        <dbReference type="ChEBI" id="CHEBI:29108"/>
        <label>1</label>
    </ligand>
</feature>
<evidence type="ECO:0000256" key="12">
    <source>
        <dbReference type="ARBA" id="ARBA00023180"/>
    </source>
</evidence>
<dbReference type="PRINTS" id="PR01857">
    <property type="entry name" value="ADAMTSFAMILY"/>
</dbReference>
<feature type="compositionally biased region" description="Low complexity" evidence="22">
    <location>
        <begin position="24"/>
        <end position="42"/>
    </location>
</feature>
<feature type="binding site" evidence="17 21">
    <location>
        <position position="419"/>
    </location>
    <ligand>
        <name>Zn(2+)</name>
        <dbReference type="ChEBI" id="CHEBI:29105"/>
        <note>catalytic</note>
    </ligand>
</feature>
<dbReference type="Pfam" id="PF01421">
    <property type="entry name" value="Reprolysin"/>
    <property type="match status" value="1"/>
</dbReference>
<comment type="subcellular location">
    <subcellularLocation>
        <location evidence="1">Secreted</location>
        <location evidence="1">Extracellular space</location>
        <location evidence="1">Extracellular matrix</location>
    </subcellularLocation>
</comment>
<dbReference type="CTD" id="11096"/>
<evidence type="ECO:0000256" key="1">
    <source>
        <dbReference type="ARBA" id="ARBA00004498"/>
    </source>
</evidence>
<dbReference type="FunFam" id="3.40.1620.60:FF:000006">
    <property type="entry name" value="A disintegrin and metalloproteinase with thrombospondin motifs 5"/>
    <property type="match status" value="1"/>
</dbReference>
<reference evidence="25" key="2">
    <citation type="submission" date="2025-08" db="UniProtKB">
        <authorList>
            <consortium name="Ensembl"/>
        </authorList>
    </citation>
    <scope>IDENTIFICATION</scope>
</reference>
<evidence type="ECO:0000256" key="21">
    <source>
        <dbReference type="PROSITE-ProRule" id="PRU00276"/>
    </source>
</evidence>
<dbReference type="Pfam" id="PF19030">
    <property type="entry name" value="TSP1_ADAMTS"/>
    <property type="match status" value="1"/>
</dbReference>
<dbReference type="GO" id="GO:0003180">
    <property type="term" value="P:aortic valve morphogenesis"/>
    <property type="evidence" value="ECO:0007669"/>
    <property type="project" value="Ensembl"/>
</dbReference>
<dbReference type="PROSITE" id="PS50092">
    <property type="entry name" value="TSP1"/>
    <property type="match status" value="2"/>
</dbReference>
<dbReference type="InterPro" id="IPR041645">
    <property type="entry name" value="ADAMTS_CR_2"/>
</dbReference>
<feature type="disulfide bond" evidence="18">
    <location>
        <begin position="593"/>
        <end position="605"/>
    </location>
</feature>
<dbReference type="GO" id="GO:0008270">
    <property type="term" value="F:zinc ion binding"/>
    <property type="evidence" value="ECO:0007669"/>
    <property type="project" value="InterPro"/>
</dbReference>
<feature type="region of interest" description="Disordered" evidence="22">
    <location>
        <begin position="203"/>
        <end position="260"/>
    </location>
</feature>
<dbReference type="CDD" id="cd04273">
    <property type="entry name" value="ZnMc_ADAMTS_like"/>
    <property type="match status" value="1"/>
</dbReference>
<evidence type="ECO:0000256" key="19">
    <source>
        <dbReference type="PIRSR" id="PIRSR613276-2"/>
    </source>
</evidence>
<dbReference type="SMART" id="SM00209">
    <property type="entry name" value="TSP1"/>
    <property type="match status" value="2"/>
</dbReference>
<dbReference type="SUPFAM" id="SSF55486">
    <property type="entry name" value="Metalloproteases ('zincins'), catalytic domain"/>
    <property type="match status" value="1"/>
</dbReference>
<dbReference type="GO" id="GO:0003184">
    <property type="term" value="P:pulmonary valve morphogenesis"/>
    <property type="evidence" value="ECO:0007669"/>
    <property type="project" value="Ensembl"/>
</dbReference>
<keyword evidence="23" id="KW-0732">Signal</keyword>
<evidence type="ECO:0000256" key="13">
    <source>
        <dbReference type="ARBA" id="ARBA00072806"/>
    </source>
</evidence>
<dbReference type="GO" id="GO:0022617">
    <property type="term" value="P:extracellular matrix disassembly"/>
    <property type="evidence" value="ECO:0007669"/>
    <property type="project" value="Ensembl"/>
</dbReference>
<feature type="binding site" description="in inhibited form" evidence="19">
    <location>
        <position position="209"/>
    </location>
    <ligand>
        <name>Zn(2+)</name>
        <dbReference type="ChEBI" id="CHEBI:29105"/>
        <note>catalytic</note>
    </ligand>
</feature>
<accession>A0A8C4LGH0</accession>
<evidence type="ECO:0000256" key="22">
    <source>
        <dbReference type="SAM" id="MobiDB-lite"/>
    </source>
</evidence>
<dbReference type="PROSITE" id="PS50215">
    <property type="entry name" value="ADAM_MEPRO"/>
    <property type="match status" value="1"/>
</dbReference>
<dbReference type="GO" id="GO:0042802">
    <property type="term" value="F:identical protein binding"/>
    <property type="evidence" value="ECO:0007669"/>
    <property type="project" value="Ensembl"/>
</dbReference>
<feature type="disulfide bond" evidence="18">
    <location>
        <begin position="541"/>
        <end position="552"/>
    </location>
</feature>
<dbReference type="SUPFAM" id="SSF82895">
    <property type="entry name" value="TSP-1 type 1 repeat"/>
    <property type="match status" value="2"/>
</dbReference>
<dbReference type="GO" id="GO:0050840">
    <property type="term" value="F:extracellular matrix binding"/>
    <property type="evidence" value="ECO:0007669"/>
    <property type="project" value="Ensembl"/>
</dbReference>
<evidence type="ECO:0000256" key="3">
    <source>
        <dbReference type="ARBA" id="ARBA00022530"/>
    </source>
</evidence>
<feature type="binding site" evidence="17">
    <location>
        <position position="473"/>
    </location>
    <ligand>
        <name>Ca(2+)</name>
        <dbReference type="ChEBI" id="CHEBI:29108"/>
        <label>2</label>
    </ligand>
</feature>
<dbReference type="Gene3D" id="2.60.120.830">
    <property type="match status" value="1"/>
</dbReference>
<dbReference type="FunFam" id="2.60.120.830:FF:000001">
    <property type="entry name" value="A disintegrin and metalloproteinase with thrombospondin motifs 1"/>
    <property type="match status" value="1"/>
</dbReference>
<reference evidence="25" key="3">
    <citation type="submission" date="2025-09" db="UniProtKB">
        <authorList>
            <consortium name="Ensembl"/>
        </authorList>
    </citation>
    <scope>IDENTIFICATION</scope>
</reference>
<feature type="disulfide bond" evidence="18">
    <location>
        <begin position="341"/>
        <end position="393"/>
    </location>
</feature>
<feature type="binding site" evidence="17 21">
    <location>
        <position position="409"/>
    </location>
    <ligand>
        <name>Zn(2+)</name>
        <dbReference type="ChEBI" id="CHEBI:29105"/>
        <note>catalytic</note>
    </ligand>
</feature>
<evidence type="ECO:0000259" key="24">
    <source>
        <dbReference type="PROSITE" id="PS50215"/>
    </source>
</evidence>
<feature type="binding site" evidence="17">
    <location>
        <position position="269"/>
    </location>
    <ligand>
        <name>Ca(2+)</name>
        <dbReference type="ChEBI" id="CHEBI:29108"/>
        <label>2</label>
    </ligand>
</feature>
<evidence type="ECO:0000256" key="6">
    <source>
        <dbReference type="ARBA" id="ARBA00022723"/>
    </source>
</evidence>
<dbReference type="GeneID" id="106847121"/>
<feature type="binding site" evidence="17">
    <location>
        <position position="473"/>
    </location>
    <ligand>
        <name>Ca(2+)</name>
        <dbReference type="ChEBI" id="CHEBI:29108"/>
        <label>1</label>
    </ligand>
</feature>
<dbReference type="GO" id="GO:0008201">
    <property type="term" value="F:heparin binding"/>
    <property type="evidence" value="ECO:0007669"/>
    <property type="project" value="Ensembl"/>
</dbReference>
<dbReference type="GeneTree" id="ENSGT00940000159090"/>
<evidence type="ECO:0000256" key="14">
    <source>
        <dbReference type="ARBA" id="ARBA00079522"/>
    </source>
</evidence>
<dbReference type="GO" id="GO:0042742">
    <property type="term" value="P:defense response to bacterium"/>
    <property type="evidence" value="ECO:0007669"/>
    <property type="project" value="Ensembl"/>
</dbReference>
<keyword evidence="5" id="KW-0165">Cleavage on pair of basic residues</keyword>
<dbReference type="GO" id="GO:0007520">
    <property type="term" value="P:myoblast fusion"/>
    <property type="evidence" value="ECO:0007669"/>
    <property type="project" value="Ensembl"/>
</dbReference>
<proteinExistence type="predicted"/>
<dbReference type="AlphaFoldDB" id="A0A8C4LGH0"/>
<evidence type="ECO:0000256" key="11">
    <source>
        <dbReference type="ARBA" id="ARBA00023157"/>
    </source>
</evidence>
<keyword evidence="10" id="KW-0865">Zymogen</keyword>
<evidence type="ECO:0000256" key="23">
    <source>
        <dbReference type="SAM" id="SignalP"/>
    </source>
</evidence>
<dbReference type="SMART" id="SM00608">
    <property type="entry name" value="ACR"/>
    <property type="match status" value="1"/>
</dbReference>
<feature type="binding site" evidence="17">
    <location>
        <position position="359"/>
    </location>
    <ligand>
        <name>Ca(2+)</name>
        <dbReference type="ChEBI" id="CHEBI:29108"/>
        <label>1</label>
    </ligand>
</feature>
<evidence type="ECO:0000256" key="20">
    <source>
        <dbReference type="PIRSR" id="PIRSR613276-4"/>
    </source>
</evidence>
<keyword evidence="11 18" id="KW-1015">Disulfide bond</keyword>
<dbReference type="InterPro" id="IPR013273">
    <property type="entry name" value="ADAMTS/ADAMTS-like"/>
</dbReference>
<dbReference type="GO" id="GO:0004222">
    <property type="term" value="F:metalloendopeptidase activity"/>
    <property type="evidence" value="ECO:0007669"/>
    <property type="project" value="Ensembl"/>
</dbReference>
<evidence type="ECO:0000256" key="16">
    <source>
        <dbReference type="PIRSR" id="PIRSR613273-1"/>
    </source>
</evidence>
<feature type="binding site" evidence="17">
    <location>
        <position position="352"/>
    </location>
    <ligand>
        <name>Ca(2+)</name>
        <dbReference type="ChEBI" id="CHEBI:29108"/>
        <label>2</label>
    </ligand>
</feature>
<feature type="disulfide bond" evidence="18">
    <location>
        <begin position="507"/>
        <end position="528"/>
    </location>
</feature>
<dbReference type="PANTHER" id="PTHR13723">
    <property type="entry name" value="ADAMTS A DISINTEGRIN AND METALLOPROTEASE WITH THROMBOSPONDIN MOTIFS PROTEASE"/>
    <property type="match status" value="1"/>
</dbReference>
<feature type="disulfide bond" evidence="18">
    <location>
        <begin position="513"/>
        <end position="547"/>
    </location>
</feature>
<dbReference type="InterPro" id="IPR013276">
    <property type="entry name" value="Pept_M12B_ADAM-TS5"/>
</dbReference>
<dbReference type="FunFam" id="2.20.100.10:FF:000006">
    <property type="entry name" value="A disintegrin and metalloproteinase with thrombospondin motifs 1"/>
    <property type="match status" value="1"/>
</dbReference>
<dbReference type="Pfam" id="PF19236">
    <property type="entry name" value="ADAMTS_CR_3"/>
    <property type="match status" value="1"/>
</dbReference>
<dbReference type="Proteomes" id="UP000694387">
    <property type="component" value="Chromosome 18"/>
</dbReference>
<feature type="glycosylation site" description="N-linked (GlcNAc...) asparagine" evidence="20">
    <location>
        <position position="497"/>
    </location>
</feature>
<feature type="binding site" evidence="17">
    <location>
        <position position="470"/>
    </location>
    <ligand>
        <name>Ca(2+)</name>
        <dbReference type="ChEBI" id="CHEBI:29108"/>
        <label>1</label>
    </ligand>
</feature>
<dbReference type="GO" id="GO:0003203">
    <property type="term" value="P:endocardial cushion morphogenesis"/>
    <property type="evidence" value="ECO:0007669"/>
    <property type="project" value="Ensembl"/>
</dbReference>
<protein>
    <recommendedName>
        <fullName evidence="13">A disintegrin and metalloproteinase with thrombospondin motifs 5</fullName>
    </recommendedName>
    <alternativeName>
        <fullName evidence="15">ADMP-2</fullName>
    </alternativeName>
    <alternativeName>
        <fullName evidence="14">Aggrecanase-2</fullName>
    </alternativeName>
</protein>
<dbReference type="Ensembl" id="ENSEAST00005012602.2">
    <property type="protein sequence ID" value="ENSEASP00005011593.1"/>
    <property type="gene ID" value="ENSEASG00005008153.2"/>
</dbReference>
<feature type="glycosylation site" description="N-linked (GlcNAc...) asparagine" evidence="20">
    <location>
        <position position="727"/>
    </location>
</feature>
<dbReference type="KEGG" id="eai:106847121"/>
<feature type="disulfide bond" evidence="18">
    <location>
        <begin position="425"/>
        <end position="454"/>
    </location>
</feature>
<dbReference type="GO" id="GO:0031012">
    <property type="term" value="C:extracellular matrix"/>
    <property type="evidence" value="ECO:0007669"/>
    <property type="project" value="TreeGrafter"/>
</dbReference>
<dbReference type="Gene3D" id="3.40.390.10">
    <property type="entry name" value="Collagenase (Catalytic Domain)"/>
    <property type="match status" value="1"/>
</dbReference>
<dbReference type="GO" id="GO:0120163">
    <property type="term" value="P:negative regulation of cold-induced thermogenesis"/>
    <property type="evidence" value="ECO:0007669"/>
    <property type="project" value="Ensembl"/>
</dbReference>
<dbReference type="InterPro" id="IPR010294">
    <property type="entry name" value="ADAMTS_spacer1"/>
</dbReference>
<evidence type="ECO:0000256" key="8">
    <source>
        <dbReference type="ARBA" id="ARBA00022833"/>
    </source>
</evidence>
<feature type="active site" evidence="16 21">
    <location>
        <position position="410"/>
    </location>
</feature>
<dbReference type="InterPro" id="IPR006586">
    <property type="entry name" value="ADAM_Cys-rich"/>
</dbReference>
<dbReference type="Pfam" id="PF17771">
    <property type="entry name" value="ADAMTS_CR_2"/>
    <property type="match status" value="1"/>
</dbReference>
<feature type="disulfide bond" evidence="18">
    <location>
        <begin position="578"/>
        <end position="615"/>
    </location>
</feature>
<evidence type="ECO:0000256" key="2">
    <source>
        <dbReference type="ARBA" id="ARBA00022525"/>
    </source>
</evidence>
<gene>
    <name evidence="25" type="primary">ADAMTS5</name>
</gene>
<keyword evidence="4" id="KW-0645">Protease</keyword>
<reference evidence="25 26" key="1">
    <citation type="journal article" date="2020" name="Nat. Commun.">
        <title>Donkey genomes provide new insights into domestication and selection for coat color.</title>
        <authorList>
            <person name="Wang"/>
            <person name="C."/>
            <person name="Li"/>
            <person name="H."/>
            <person name="Guo"/>
            <person name="Y."/>
            <person name="Huang"/>
            <person name="J."/>
            <person name="Sun"/>
            <person name="Y."/>
            <person name="Min"/>
            <person name="J."/>
            <person name="Wang"/>
            <person name="J."/>
            <person name="Fang"/>
            <person name="X."/>
            <person name="Zhao"/>
            <person name="Z."/>
            <person name="Wang"/>
            <person name="S."/>
            <person name="Zhang"/>
            <person name="Y."/>
            <person name="Liu"/>
            <person name="Q."/>
            <person name="Jiang"/>
            <person name="Q."/>
            <person name="Wang"/>
            <person name="X."/>
            <person name="Guo"/>
            <person name="Y."/>
            <person name="Yang"/>
            <person name="C."/>
            <person name="Wang"/>
            <person name="Y."/>
            <person name="Tian"/>
            <person name="F."/>
            <person name="Zhuang"/>
            <person name="G."/>
            <person name="Fan"/>
            <person name="Y."/>
            <person name="Gao"/>
            <person name="Q."/>
            <person name="Li"/>
            <person name="Y."/>
            <person name="Ju"/>
            <person name="Z."/>
            <person name="Li"/>
            <person name="J."/>
            <person name="Li"/>
            <person name="R."/>
            <person name="Hou"/>
            <person name="M."/>
            <person name="Yang"/>
            <person name="G."/>
            <person name="Liu"/>
            <person name="G."/>
            <person name="Liu"/>
            <person name="W."/>
            <person name="Guo"/>
            <person name="J."/>
            <person name="Pan"/>
            <person name="S."/>
            <person name="Fan"/>
            <person name="G."/>
            <person name="Zhang"/>
            <person name="W."/>
            <person name="Zhang"/>
            <person name="R."/>
            <person name="Yu"/>
            <person name="J."/>
            <person name="Zhang"/>
            <person name="X."/>
            <person name="Yin"/>
            <person name="Q."/>
            <person name="Ji"/>
            <person name="C."/>
            <person name="Jin"/>
            <person name="Y."/>
            <person name="Yue"/>
            <person name="G."/>
            <person name="Liu"/>
            <person name="M."/>
            <person name="Xu"/>
            <person name="J."/>
            <person name="Liu"/>
            <person name="S."/>
            <person name="Jordana"/>
            <person name="J."/>
            <person name="Noce"/>
            <person name="A."/>
            <person name="Amills"/>
            <person name="M."/>
            <person name="Wu"/>
            <person name="D.D."/>
            <person name="Li"/>
            <person name="S."/>
            <person name="Zhou"/>
            <person name="X. and Zhong"/>
            <person name="J."/>
        </authorList>
    </citation>
    <scope>NUCLEOTIDE SEQUENCE [LARGE SCALE GENOMIC DNA]</scope>
</reference>
<dbReference type="InterPro" id="IPR024079">
    <property type="entry name" value="MetalloPept_cat_dom_sf"/>
</dbReference>
<comment type="caution">
    <text evidence="21">Lacks conserved residue(s) required for the propagation of feature annotation.</text>
</comment>
<evidence type="ECO:0000313" key="26">
    <source>
        <dbReference type="Proteomes" id="UP000694387"/>
    </source>
</evidence>
<keyword evidence="8 17" id="KW-0862">Zinc</keyword>
<dbReference type="Pfam" id="PF00090">
    <property type="entry name" value="TSP_1"/>
    <property type="match status" value="1"/>
</dbReference>
<dbReference type="RefSeq" id="XP_014721759.2">
    <property type="nucleotide sequence ID" value="XM_014866273.3"/>
</dbReference>
<evidence type="ECO:0000256" key="9">
    <source>
        <dbReference type="ARBA" id="ARBA00023049"/>
    </source>
</evidence>
<organism evidence="25 26">
    <name type="scientific">Equus asinus</name>
    <name type="common">Donkey</name>
    <name type="synonym">Equus africanus asinus</name>
    <dbReference type="NCBI Taxonomy" id="9793"/>
    <lineage>
        <taxon>Eukaryota</taxon>
        <taxon>Metazoa</taxon>
        <taxon>Chordata</taxon>
        <taxon>Craniata</taxon>
        <taxon>Vertebrata</taxon>
        <taxon>Euteleostomi</taxon>
        <taxon>Mammalia</taxon>
        <taxon>Eutheria</taxon>
        <taxon>Laurasiatheria</taxon>
        <taxon>Perissodactyla</taxon>
        <taxon>Equidae</taxon>
        <taxon>Equus</taxon>
    </lineage>
</organism>
<dbReference type="FunFam" id="3.40.390.10:FF:000001">
    <property type="entry name" value="A disintegrin and metalloproteinase with thrombospondin motifs 1"/>
    <property type="match status" value="1"/>
</dbReference>
<feature type="binding site" evidence="17 21">
    <location>
        <position position="413"/>
    </location>
    <ligand>
        <name>Zn(2+)</name>
        <dbReference type="ChEBI" id="CHEBI:29105"/>
        <note>catalytic</note>
    </ligand>
</feature>
<dbReference type="Pfam" id="PF05986">
    <property type="entry name" value="ADAMTS_spacer1"/>
    <property type="match status" value="1"/>
</dbReference>
<dbReference type="InterPro" id="IPR000884">
    <property type="entry name" value="TSP1_rpt"/>
</dbReference>
<dbReference type="OMA" id="TPCPPNG"/>
<keyword evidence="9" id="KW-0482">Metalloprotease</keyword>
<feature type="compositionally biased region" description="Polar residues" evidence="22">
    <location>
        <begin position="238"/>
        <end position="247"/>
    </location>
</feature>
<dbReference type="InterPro" id="IPR001590">
    <property type="entry name" value="Peptidase_M12B"/>
</dbReference>
<name>A0A8C4LGH0_EQUAS</name>
<evidence type="ECO:0000256" key="7">
    <source>
        <dbReference type="ARBA" id="ARBA00022801"/>
    </source>
</evidence>
<feature type="disulfide bond" evidence="18">
    <location>
        <begin position="370"/>
        <end position="375"/>
    </location>
</feature>
<evidence type="ECO:0000313" key="25">
    <source>
        <dbReference type="Ensembl" id="ENSEASP00005011593.1"/>
    </source>
</evidence>
<dbReference type="PANTHER" id="PTHR13723:SF37">
    <property type="entry name" value="A DISINTEGRIN AND METALLOPROTEINASE WITH THROMBOSPONDIN MOTIFS 5"/>
    <property type="match status" value="1"/>
</dbReference>
<feature type="disulfide bond" evidence="18">
    <location>
        <begin position="582"/>
        <end position="620"/>
    </location>
</feature>
<feature type="compositionally biased region" description="Basic and acidic residues" evidence="22">
    <location>
        <begin position="46"/>
        <end position="59"/>
    </location>
</feature>
<comment type="cofactor">
    <cofactor evidence="17">
        <name>Zn(2+)</name>
        <dbReference type="ChEBI" id="CHEBI:29105"/>
    </cofactor>
    <text evidence="17">Binds 1 zinc ion per subunit.</text>
</comment>
<feature type="disulfide bond" evidence="18">
    <location>
        <begin position="387"/>
        <end position="470"/>
    </location>
</feature>
<evidence type="ECO:0000256" key="18">
    <source>
        <dbReference type="PIRSR" id="PIRSR613273-3"/>
    </source>
</evidence>
<feature type="domain" description="Peptidase M12B" evidence="24">
    <location>
        <begin position="266"/>
        <end position="475"/>
    </location>
</feature>
<feature type="signal peptide" evidence="23">
    <location>
        <begin position="1"/>
        <end position="20"/>
    </location>
</feature>
<sequence>MLLGWASLLLCALRLPLVAAGPAAAPAQDKTGQPRAAAAAAQPRRRQGEEAQERAEPPGHPHPLAPQRRSSGLVQNIDQIYSGGGKVGYLVYAGGRRFLLDLERDGSVGAAGFVPAGGGPSATRRHRGHCFYRGTVDGSPRSLAVFDLCGGLDGFFAVKHARYTLKPLLRGPWAETETGRVYGDGSARILHVYTREGFSFEALPPRTSCETPASPPGSRERPPAHSSPEPRWALAQQFPDQSATSSDGGQGPQTWRRRRRSISRARQVELLLVADASMARMYGRGLQHYLLTLASIANRLYSHASIENHIRLAVVKMVVLGDKDKSLEVSKNAATTLKNFCKWQHQHNQLGDDHEEHYDAAILFTREDLCGHHSCDTLGMADVGTICAPERSCAVIEDDGLHAAFTVAHEIGHLLGLSHDDSKFCEENFGSTEEKRLMSSILTSIDASKPWSKCTSATITEFLDDGHGNCLLDLPRKQILGPEELPGQTYDATQQCNLTFGPEYSVCPGMDVCARLWCAVVRQGQMVCLTKKLPAVEGTPCGKGRICLQGKCVDKTKKKYYSTSSHGNWGSWGSWGQCSRSCGGGVQFAYRHCNNPAPRNNGRYCTGKRAIYRSCSVTPCPANGKSFRHEQCEAKNGYQSDAKGVKTFVEWVPKYAGVLPGDVCKLTCRAKGTGYYVVFSPKVTDGTECRPYSNSVCVRGKCVRTGCDGIIGSKLQYDKCGVCGGDNSSCTKVVGTFNKKSKGYTDVVRIPEGATHIKVRQFKTKDQTRFTAYLALKKKNGEYLINGKYMISTSETIIDINGTVMNYSGWSHRDDFLHGMGYSATKEILIVQILATDPTKALDVRYSFFVPKKPTQKANSVTSHGSNKVGSPTPQLQWVTGPWLACSRTCDTGWHTRTVQCQDGNRKLAKGCLLSQRPSAFKQCLLKKC</sequence>
<keyword evidence="26" id="KW-1185">Reference proteome</keyword>
<keyword evidence="17" id="KW-0106">Calcium</keyword>
<keyword evidence="2" id="KW-0964">Secreted</keyword>
<dbReference type="InterPro" id="IPR036383">
    <property type="entry name" value="TSP1_rpt_sf"/>
</dbReference>
<dbReference type="PRINTS" id="PR01860">
    <property type="entry name" value="ADAMTS5"/>
</dbReference>
<evidence type="ECO:0000256" key="4">
    <source>
        <dbReference type="ARBA" id="ARBA00022670"/>
    </source>
</evidence>
<evidence type="ECO:0000256" key="17">
    <source>
        <dbReference type="PIRSR" id="PIRSR613273-2"/>
    </source>
</evidence>
<evidence type="ECO:0000256" key="10">
    <source>
        <dbReference type="ARBA" id="ARBA00023145"/>
    </source>
</evidence>
<feature type="binding site" evidence="17">
    <location>
        <position position="269"/>
    </location>
    <ligand>
        <name>Ca(2+)</name>
        <dbReference type="ChEBI" id="CHEBI:29108"/>
        <label>1</label>
    </ligand>
</feature>
<evidence type="ECO:0000256" key="5">
    <source>
        <dbReference type="ARBA" id="ARBA00022685"/>
    </source>
</evidence>
<keyword evidence="3" id="KW-0272">Extracellular matrix</keyword>
<keyword evidence="6 17" id="KW-0479">Metal-binding</keyword>
<dbReference type="Gene3D" id="3.40.1620.60">
    <property type="match status" value="2"/>
</dbReference>
<keyword evidence="12 20" id="KW-0325">Glycoprotein</keyword>
<dbReference type="InterPro" id="IPR045371">
    <property type="entry name" value="ADAMTS_CR_3"/>
</dbReference>
<dbReference type="GO" id="GO:0006508">
    <property type="term" value="P:proteolysis"/>
    <property type="evidence" value="ECO:0007669"/>
    <property type="project" value="UniProtKB-KW"/>
</dbReference>
<dbReference type="InterPro" id="IPR050439">
    <property type="entry name" value="ADAMTS_ADAMTS-like"/>
</dbReference>
<feature type="chain" id="PRO_5034125895" description="A disintegrin and metalloproteinase with thrombospondin motifs 5" evidence="23">
    <location>
        <begin position="21"/>
        <end position="929"/>
    </location>
</feature>